<dbReference type="UniPathway" id="UPA00075">
    <property type="reaction ID" value="UER00335"/>
</dbReference>
<dbReference type="InterPro" id="IPR001114">
    <property type="entry name" value="Adenylosuccinate_synthetase"/>
</dbReference>
<feature type="binding site" description="in other chain" evidence="7">
    <location>
        <position position="228"/>
    </location>
    <ligand>
        <name>IMP</name>
        <dbReference type="ChEBI" id="CHEBI:58053"/>
        <note>ligand shared between dimeric partners</note>
    </ligand>
</feature>
<comment type="caution">
    <text evidence="7">Lacks conserved residue(s) required for the propagation of feature annotation.</text>
</comment>
<feature type="binding site" description="in other chain" evidence="7">
    <location>
        <position position="243"/>
    </location>
    <ligand>
        <name>IMP</name>
        <dbReference type="ChEBI" id="CHEBI:58053"/>
        <note>ligand shared between dimeric partners</note>
    </ligand>
</feature>
<accession>A0A652YIG3</accession>
<dbReference type="Gene3D" id="3.40.440.10">
    <property type="entry name" value="Adenylosuccinate Synthetase, subunit A, domain 1"/>
    <property type="match status" value="1"/>
</dbReference>
<comment type="subunit">
    <text evidence="7">Homodimer.</text>
</comment>
<feature type="binding site" evidence="7">
    <location>
        <begin position="333"/>
        <end position="335"/>
    </location>
    <ligand>
        <name>GTP</name>
        <dbReference type="ChEBI" id="CHEBI:37565"/>
    </ligand>
</feature>
<reference evidence="8" key="1">
    <citation type="submission" date="2019-07" db="EMBL/GenBank/DDBJ databases">
        <title>Genomic Encyclopedia of Type Strains, Phase IV (KMG-IV): sequencing the most valuable type-strain genomes for metagenomic binning, comparative biology and taxonomic classification.</title>
        <authorList>
            <person name="Goeker M."/>
        </authorList>
    </citation>
    <scope>NUCLEOTIDE SEQUENCE</scope>
    <source>
        <strain evidence="8">DSM 44596</strain>
    </source>
</reference>
<dbReference type="SMART" id="SM00788">
    <property type="entry name" value="Adenylsucc_synt"/>
    <property type="match status" value="1"/>
</dbReference>
<protein>
    <recommendedName>
        <fullName evidence="7">Adenylosuccinate synthetase</fullName>
        <shortName evidence="7">AMPSase</shortName>
        <shortName evidence="7">AdSS</shortName>
        <ecNumber evidence="7">6.3.4.4</ecNumber>
    </recommendedName>
    <alternativeName>
        <fullName evidence="7">IMP--aspartate ligase</fullName>
    </alternativeName>
</protein>
<proteinExistence type="inferred from homology"/>
<dbReference type="InterPro" id="IPR042111">
    <property type="entry name" value="Adenylosuccinate_synth_dom3"/>
</dbReference>
<dbReference type="GO" id="GO:0005737">
    <property type="term" value="C:cytoplasm"/>
    <property type="evidence" value="ECO:0007669"/>
    <property type="project" value="UniProtKB-SubCell"/>
</dbReference>
<keyword evidence="3 7" id="KW-0547">Nucleotide-binding</keyword>
<sequence>MDARSDIIVVDLGFGDAGKGATVDWLCSPQADLDVAAVVRFNGGAQAAHNVVNGERHHTFSQFGSGTLNGVPTFLSQFMLVEPISLAREARALEAVGVQDPFDLLTIDGRALLTTPIHVAANRAREDARGGNRHGSCGKGIGETAAYALERPDAPTVGDCRRPDVLARKLENMAAYYGPLITDSRHGFPEIVDMVDMYAECAAVVDIVGPGALESIGARGRLVFEGAQGVLLDEWRGFHPHTTWSTVEPSNARTMVSEIGRESYVLGVTRTYTTRHGAGPLPTEDSALGAVLPEPHNGVGEYQGSFRVGHLDTLLLRYAIEVCGGVDGLALTHLDALERATTAGTPIQGVDRYDGCAGIPVGKIPVGEWKDLEHQAALTEALRAMSAVRRDVPAEAEPFIDYLGSEAGVPVVLTSDGPDRADRRLRAGVPA</sequence>
<keyword evidence="5 7" id="KW-0460">Magnesium</keyword>
<comment type="function">
    <text evidence="7">Plays an important role in the de novo pathway of purine nucleotide biosynthesis. Catalyzes the first committed step in the biosynthesis of AMP from IMP.</text>
</comment>
<comment type="cofactor">
    <cofactor evidence="7">
        <name>Mg(2+)</name>
        <dbReference type="ChEBI" id="CHEBI:18420"/>
    </cofactor>
    <text evidence="7">Binds 1 Mg(2+) ion per subunit.</text>
</comment>
<keyword evidence="1 7" id="KW-0436">Ligase</keyword>
<keyword evidence="2 7" id="KW-0479">Metal-binding</keyword>
<keyword evidence="4 7" id="KW-0658">Purine biosynthesis</keyword>
<evidence type="ECO:0000313" key="8">
    <source>
        <dbReference type="EMBL" id="TYQ00754.1"/>
    </source>
</evidence>
<organism evidence="8">
    <name type="scientific">Nocardia globerula</name>
    <dbReference type="NCBI Taxonomy" id="1818"/>
    <lineage>
        <taxon>Bacteria</taxon>
        <taxon>Bacillati</taxon>
        <taxon>Actinomycetota</taxon>
        <taxon>Actinomycetes</taxon>
        <taxon>Mycobacteriales</taxon>
        <taxon>Nocardiaceae</taxon>
        <taxon>Nocardia</taxon>
    </lineage>
</organism>
<comment type="caution">
    <text evidence="8">The sequence shown here is derived from an EMBL/GenBank/DDBJ whole genome shotgun (WGS) entry which is preliminary data.</text>
</comment>
<dbReference type="SUPFAM" id="SSF52540">
    <property type="entry name" value="P-loop containing nucleoside triphosphate hydrolases"/>
    <property type="match status" value="1"/>
</dbReference>
<dbReference type="InterPro" id="IPR042109">
    <property type="entry name" value="Adenylosuccinate_synth_dom1"/>
</dbReference>
<feature type="binding site" evidence="7">
    <location>
        <position position="16"/>
    </location>
    <ligand>
        <name>Mg(2+)</name>
        <dbReference type="ChEBI" id="CHEBI:18420"/>
    </ligand>
</feature>
<gene>
    <name evidence="7" type="primary">purA</name>
    <name evidence="8" type="ORF">FNL38_11248</name>
</gene>
<dbReference type="PANTHER" id="PTHR11846:SF0">
    <property type="entry name" value="ADENYLOSUCCINATE SYNTHETASE"/>
    <property type="match status" value="1"/>
</dbReference>
<dbReference type="EMBL" id="VNIQ01000012">
    <property type="protein sequence ID" value="TYQ00754.1"/>
    <property type="molecule type" value="Genomic_DNA"/>
</dbReference>
<comment type="subcellular location">
    <subcellularLocation>
        <location evidence="7">Cytoplasm</location>
    </subcellularLocation>
</comment>
<evidence type="ECO:0000256" key="1">
    <source>
        <dbReference type="ARBA" id="ARBA00022598"/>
    </source>
</evidence>
<dbReference type="GO" id="GO:0046040">
    <property type="term" value="P:IMP metabolic process"/>
    <property type="evidence" value="ECO:0007669"/>
    <property type="project" value="TreeGrafter"/>
</dbReference>
<dbReference type="Gene3D" id="1.10.300.10">
    <property type="entry name" value="Adenylosuccinate Synthetase, subunit A, domain 2"/>
    <property type="match status" value="1"/>
</dbReference>
<evidence type="ECO:0000256" key="2">
    <source>
        <dbReference type="ARBA" id="ARBA00022723"/>
    </source>
</evidence>
<dbReference type="EC" id="6.3.4.4" evidence="7"/>
<evidence type="ECO:0000256" key="4">
    <source>
        <dbReference type="ARBA" id="ARBA00022755"/>
    </source>
</evidence>
<dbReference type="Pfam" id="PF00709">
    <property type="entry name" value="Adenylsucc_synt"/>
    <property type="match status" value="1"/>
</dbReference>
<comment type="catalytic activity">
    <reaction evidence="7">
        <text>IMP + L-aspartate + GTP = N(6)-(1,2-dicarboxyethyl)-AMP + GDP + phosphate + 2 H(+)</text>
        <dbReference type="Rhea" id="RHEA:15753"/>
        <dbReference type="ChEBI" id="CHEBI:15378"/>
        <dbReference type="ChEBI" id="CHEBI:29991"/>
        <dbReference type="ChEBI" id="CHEBI:37565"/>
        <dbReference type="ChEBI" id="CHEBI:43474"/>
        <dbReference type="ChEBI" id="CHEBI:57567"/>
        <dbReference type="ChEBI" id="CHEBI:58053"/>
        <dbReference type="ChEBI" id="CHEBI:58189"/>
        <dbReference type="EC" id="6.3.4.4"/>
    </reaction>
</comment>
<dbReference type="GO" id="GO:0005525">
    <property type="term" value="F:GTP binding"/>
    <property type="evidence" value="ECO:0007669"/>
    <property type="project" value="UniProtKB-UniRule"/>
</dbReference>
<name>A0A652YIG3_NOCGL</name>
<dbReference type="GO" id="GO:0000287">
    <property type="term" value="F:magnesium ion binding"/>
    <property type="evidence" value="ECO:0007669"/>
    <property type="project" value="UniProtKB-UniRule"/>
</dbReference>
<feature type="active site" description="Proton donor" evidence="7">
    <location>
        <position position="49"/>
    </location>
</feature>
<keyword evidence="6 7" id="KW-0342">GTP-binding</keyword>
<dbReference type="InterPro" id="IPR027417">
    <property type="entry name" value="P-loop_NTPase"/>
</dbReference>
<comment type="pathway">
    <text evidence="7">Purine metabolism; AMP biosynthesis via de novo pathway; AMP from IMP: step 1/2.</text>
</comment>
<evidence type="ECO:0000256" key="7">
    <source>
        <dbReference type="HAMAP-Rule" id="MF_00011"/>
    </source>
</evidence>
<dbReference type="GO" id="GO:0044208">
    <property type="term" value="P:'de novo' AMP biosynthetic process"/>
    <property type="evidence" value="ECO:0007669"/>
    <property type="project" value="UniProtKB-UniRule"/>
</dbReference>
<keyword evidence="7" id="KW-0963">Cytoplasm</keyword>
<dbReference type="InterPro" id="IPR042110">
    <property type="entry name" value="Adenylosuccinate_synth_dom2"/>
</dbReference>
<dbReference type="GO" id="GO:0004019">
    <property type="term" value="F:adenylosuccinate synthase activity"/>
    <property type="evidence" value="ECO:0007669"/>
    <property type="project" value="UniProtKB-UniRule"/>
</dbReference>
<feature type="binding site" evidence="7">
    <location>
        <position position="151"/>
    </location>
    <ligand>
        <name>IMP</name>
        <dbReference type="ChEBI" id="CHEBI:58053"/>
        <note>ligand shared between dimeric partners</note>
    </ligand>
</feature>
<dbReference type="HAMAP" id="MF_00011">
    <property type="entry name" value="Adenylosucc_synth"/>
    <property type="match status" value="1"/>
</dbReference>
<feature type="binding site" evidence="7">
    <location>
        <begin position="415"/>
        <end position="417"/>
    </location>
    <ligand>
        <name>GTP</name>
        <dbReference type="ChEBI" id="CHEBI:37565"/>
    </ligand>
</feature>
<dbReference type="Gene3D" id="3.90.170.10">
    <property type="entry name" value="Adenylosuccinate Synthetase, subunit A, domain 3"/>
    <property type="match status" value="1"/>
</dbReference>
<feature type="active site" description="Proton acceptor" evidence="7">
    <location>
        <position position="16"/>
    </location>
</feature>
<evidence type="ECO:0000256" key="3">
    <source>
        <dbReference type="ARBA" id="ARBA00022741"/>
    </source>
</evidence>
<evidence type="ECO:0000256" key="6">
    <source>
        <dbReference type="ARBA" id="ARBA00023134"/>
    </source>
</evidence>
<dbReference type="PANTHER" id="PTHR11846">
    <property type="entry name" value="ADENYLOSUCCINATE SYNTHETASE"/>
    <property type="match status" value="1"/>
</dbReference>
<comment type="similarity">
    <text evidence="7">Belongs to the adenylosuccinate synthetase family.</text>
</comment>
<dbReference type="AlphaFoldDB" id="A0A652YIG3"/>
<evidence type="ECO:0000256" key="5">
    <source>
        <dbReference type="ARBA" id="ARBA00022842"/>
    </source>
</evidence>